<dbReference type="HOGENOM" id="CLU_2369844_0_0_14"/>
<protein>
    <submittedName>
        <fullName evidence="2">Uncharacterized protein</fullName>
    </submittedName>
</protein>
<proteinExistence type="predicted"/>
<reference evidence="2 3" key="1">
    <citation type="journal article" date="2011" name="J. Bacteriol.">
        <title>Complete genome sequence of the hemotrophic Mycoplasma suis strain KI3806.</title>
        <authorList>
            <person name="Oehlerking J."/>
            <person name="Kube M."/>
            <person name="Felder K.M."/>
            <person name="Matter D."/>
            <person name="Wittenbrink M.M."/>
            <person name="Schwarzenbach S."/>
            <person name="Kramer M.M."/>
            <person name="Hoelzle K."/>
            <person name="Hoelzle L.E."/>
        </authorList>
    </citation>
    <scope>NUCLEOTIDE SEQUENCE [LARGE SCALE GENOMIC DNA]</scope>
    <source>
        <strain evidence="3">KI_3806</strain>
    </source>
</reference>
<dbReference type="RefSeq" id="WP_013608860.1">
    <property type="nucleotide sequence ID" value="NC_015153.1"/>
</dbReference>
<dbReference type="AlphaFoldDB" id="F0V326"/>
<evidence type="ECO:0000256" key="1">
    <source>
        <dbReference type="SAM" id="MobiDB-lite"/>
    </source>
</evidence>
<gene>
    <name evidence="2" type="ORF">MSUIS_01550</name>
</gene>
<dbReference type="EMBL" id="FQ790233">
    <property type="protein sequence ID" value="CBZ40248.1"/>
    <property type="molecule type" value="Genomic_DNA"/>
</dbReference>
<dbReference type="Proteomes" id="UP000008645">
    <property type="component" value="Chromosome"/>
</dbReference>
<evidence type="ECO:0000313" key="2">
    <source>
        <dbReference type="EMBL" id="CBZ40248.1"/>
    </source>
</evidence>
<evidence type="ECO:0000313" key="3">
    <source>
        <dbReference type="Proteomes" id="UP000008645"/>
    </source>
</evidence>
<organism evidence="2 3">
    <name type="scientific">Mycoplasma suis (strain KI_3806)</name>
    <dbReference type="NCBI Taxonomy" id="708248"/>
    <lineage>
        <taxon>Bacteria</taxon>
        <taxon>Bacillati</taxon>
        <taxon>Mycoplasmatota</taxon>
        <taxon>Mollicutes</taxon>
        <taxon>Mycoplasmataceae</taxon>
        <taxon>Mycoplasma</taxon>
    </lineage>
</organism>
<sequence>MSVIGAVKAATIALTLGIGAAEGGLGLGYVVQNDSFGVFRGRNEKEPVVVPKDSINNAEKGSSNPNQRDLKDKVAEPKISFDAEVIYGKSHGNYM</sequence>
<feature type="compositionally biased region" description="Polar residues" evidence="1">
    <location>
        <begin position="54"/>
        <end position="67"/>
    </location>
</feature>
<dbReference type="KEGG" id="msk:MSUIS_01550"/>
<name>F0V326_MYCS3</name>
<feature type="region of interest" description="Disordered" evidence="1">
    <location>
        <begin position="51"/>
        <end position="73"/>
    </location>
</feature>
<accession>F0V326</accession>